<dbReference type="Gene3D" id="3.90.79.10">
    <property type="entry name" value="Nucleoside Triphosphate Pyrophosphohydrolase"/>
    <property type="match status" value="1"/>
</dbReference>
<evidence type="ECO:0000313" key="8">
    <source>
        <dbReference type="EMBL" id="MBL4911849.1"/>
    </source>
</evidence>
<dbReference type="Pfam" id="PF00293">
    <property type="entry name" value="NUDIX"/>
    <property type="match status" value="1"/>
</dbReference>
<evidence type="ECO:0000256" key="5">
    <source>
        <dbReference type="ARBA" id="ARBA00022801"/>
    </source>
</evidence>
<comment type="subunit">
    <text evidence="3 6">Monomer.</text>
</comment>
<dbReference type="CDD" id="cd03675">
    <property type="entry name" value="NUDIX_Hydrolase"/>
    <property type="match status" value="1"/>
</dbReference>
<dbReference type="SUPFAM" id="SSF55811">
    <property type="entry name" value="Nudix"/>
    <property type="match status" value="1"/>
</dbReference>
<dbReference type="EMBL" id="JAESVD010000001">
    <property type="protein sequence ID" value="MBL4911849.1"/>
    <property type="molecule type" value="Genomic_DNA"/>
</dbReference>
<dbReference type="RefSeq" id="WP_202720091.1">
    <property type="nucleotide sequence ID" value="NZ_BPEX01000006.1"/>
</dbReference>
<proteinExistence type="inferred from homology"/>
<reference evidence="8 9" key="1">
    <citation type="submission" date="2021-01" db="EMBL/GenBank/DDBJ databases">
        <title>Genome sequence of Shewanella schlegeliana JCM 11561.</title>
        <authorList>
            <person name="Zhang H."/>
            <person name="Li C."/>
        </authorList>
    </citation>
    <scope>NUCLEOTIDE SEQUENCE [LARGE SCALE GENOMIC DNA]</scope>
    <source>
        <strain evidence="8 9">JCM 11561</strain>
    </source>
</reference>
<dbReference type="InterPro" id="IPR015797">
    <property type="entry name" value="NUDIX_hydrolase-like_dom_sf"/>
</dbReference>
<dbReference type="PROSITE" id="PS51462">
    <property type="entry name" value="NUDIX"/>
    <property type="match status" value="1"/>
</dbReference>
<dbReference type="EC" id="3.6.1.-" evidence="6"/>
<gene>
    <name evidence="6" type="primary">nudJ</name>
    <name evidence="8" type="ORF">JMA39_01620</name>
</gene>
<dbReference type="InterPro" id="IPR000086">
    <property type="entry name" value="NUDIX_hydrolase_dom"/>
</dbReference>
<dbReference type="PANTHER" id="PTHR43222">
    <property type="entry name" value="NUDIX HYDROLASE 23"/>
    <property type="match status" value="1"/>
</dbReference>
<comment type="similarity">
    <text evidence="2 6">Belongs to the Nudix hydrolase family. NudJ subfamily.</text>
</comment>
<evidence type="ECO:0000256" key="2">
    <source>
        <dbReference type="ARBA" id="ARBA00007608"/>
    </source>
</evidence>
<dbReference type="InterPro" id="IPR033713">
    <property type="entry name" value="NudJ"/>
</dbReference>
<evidence type="ECO:0000313" key="9">
    <source>
        <dbReference type="Proteomes" id="UP000604898"/>
    </source>
</evidence>
<dbReference type="InterPro" id="IPR020084">
    <property type="entry name" value="NUDIX_hydrolase_CS"/>
</dbReference>
<accession>A0ABS1STI0</accession>
<evidence type="ECO:0000259" key="7">
    <source>
        <dbReference type="PROSITE" id="PS51462"/>
    </source>
</evidence>
<evidence type="ECO:0000256" key="3">
    <source>
        <dbReference type="ARBA" id="ARBA00011245"/>
    </source>
</evidence>
<dbReference type="GO" id="GO:0016787">
    <property type="term" value="F:hydrolase activity"/>
    <property type="evidence" value="ECO:0007669"/>
    <property type="project" value="UniProtKB-KW"/>
</dbReference>
<sequence>MAERYRPYTTVACVIEAQEKFLIVEELIAGELKYNQPAGHIEADESIVDACIREVKEETGLALQPQGLVGIYQYRASEVLSFVRYTFFVKLDKVLTSKPEDPTINALKWLSLDEINQLSSCHRSPLVLKSIDDYLDGKHYPLEIIDDEYV</sequence>
<dbReference type="PANTHER" id="PTHR43222:SF11">
    <property type="entry name" value="PHOSPHATASE NUDJ"/>
    <property type="match status" value="1"/>
</dbReference>
<dbReference type="PROSITE" id="PS00893">
    <property type="entry name" value="NUDIX_BOX"/>
    <property type="match status" value="1"/>
</dbReference>
<comment type="cofactor">
    <cofactor evidence="1 6">
        <name>Mg(2+)</name>
        <dbReference type="ChEBI" id="CHEBI:18420"/>
    </cofactor>
</comment>
<keyword evidence="9" id="KW-1185">Reference proteome</keyword>
<name>A0ABS1STI0_9GAMM</name>
<dbReference type="Proteomes" id="UP000604898">
    <property type="component" value="Unassembled WGS sequence"/>
</dbReference>
<organism evidence="8 9">
    <name type="scientific">Shewanella schlegeliana</name>
    <dbReference type="NCBI Taxonomy" id="190308"/>
    <lineage>
        <taxon>Bacteria</taxon>
        <taxon>Pseudomonadati</taxon>
        <taxon>Pseudomonadota</taxon>
        <taxon>Gammaproteobacteria</taxon>
        <taxon>Alteromonadales</taxon>
        <taxon>Shewanellaceae</taxon>
        <taxon>Shewanella</taxon>
    </lineage>
</organism>
<keyword evidence="5 6" id="KW-0378">Hydrolase</keyword>
<feature type="domain" description="Nudix hydrolase" evidence="7">
    <location>
        <begin position="4"/>
        <end position="132"/>
    </location>
</feature>
<comment type="caution">
    <text evidence="8">The sequence shown here is derived from an EMBL/GenBank/DDBJ whole genome shotgun (WGS) entry which is preliminary data.</text>
</comment>
<keyword evidence="6" id="KW-0460">Magnesium</keyword>
<evidence type="ECO:0000256" key="6">
    <source>
        <dbReference type="RuleBase" id="RU364043"/>
    </source>
</evidence>
<protein>
    <recommendedName>
        <fullName evidence="4 6">Phosphatase NudJ</fullName>
        <ecNumber evidence="6">3.6.1.-</ecNumber>
    </recommendedName>
</protein>
<evidence type="ECO:0000256" key="1">
    <source>
        <dbReference type="ARBA" id="ARBA00001946"/>
    </source>
</evidence>
<evidence type="ECO:0000256" key="4">
    <source>
        <dbReference type="ARBA" id="ARBA00015552"/>
    </source>
</evidence>